<dbReference type="PRINTS" id="PR00598">
    <property type="entry name" value="HTHMARR"/>
</dbReference>
<dbReference type="AlphaFoldDB" id="A0A3D9SR05"/>
<feature type="region of interest" description="Disordered" evidence="4">
    <location>
        <begin position="35"/>
        <end position="54"/>
    </location>
</feature>
<dbReference type="EMBL" id="QTTT01000001">
    <property type="protein sequence ID" value="REE96373.1"/>
    <property type="molecule type" value="Genomic_DNA"/>
</dbReference>
<dbReference type="PROSITE" id="PS01117">
    <property type="entry name" value="HTH_MARR_1"/>
    <property type="match status" value="1"/>
</dbReference>
<name>A0A3D9SR05_9ACTN</name>
<evidence type="ECO:0000256" key="2">
    <source>
        <dbReference type="ARBA" id="ARBA00023125"/>
    </source>
</evidence>
<evidence type="ECO:0000256" key="1">
    <source>
        <dbReference type="ARBA" id="ARBA00023015"/>
    </source>
</evidence>
<dbReference type="SUPFAM" id="SSF46785">
    <property type="entry name" value="Winged helix' DNA-binding domain"/>
    <property type="match status" value="1"/>
</dbReference>
<dbReference type="InterPro" id="IPR036388">
    <property type="entry name" value="WH-like_DNA-bd_sf"/>
</dbReference>
<dbReference type="SMART" id="SM00347">
    <property type="entry name" value="HTH_MARR"/>
    <property type="match status" value="1"/>
</dbReference>
<dbReference type="PANTHER" id="PTHR39515">
    <property type="entry name" value="CONSERVED PROTEIN"/>
    <property type="match status" value="1"/>
</dbReference>
<keyword evidence="3" id="KW-0804">Transcription</keyword>
<evidence type="ECO:0000256" key="3">
    <source>
        <dbReference type="ARBA" id="ARBA00023163"/>
    </source>
</evidence>
<evidence type="ECO:0000313" key="7">
    <source>
        <dbReference type="Proteomes" id="UP000256661"/>
    </source>
</evidence>
<dbReference type="Proteomes" id="UP000256661">
    <property type="component" value="Unassembled WGS sequence"/>
</dbReference>
<dbReference type="GO" id="GO:0003677">
    <property type="term" value="F:DNA binding"/>
    <property type="evidence" value="ECO:0007669"/>
    <property type="project" value="UniProtKB-KW"/>
</dbReference>
<evidence type="ECO:0000313" key="6">
    <source>
        <dbReference type="EMBL" id="REE96373.1"/>
    </source>
</evidence>
<dbReference type="InterPro" id="IPR052526">
    <property type="entry name" value="HTH-type_Bedaq_tolerance"/>
</dbReference>
<protein>
    <submittedName>
        <fullName evidence="6">DNA-binding MarR family transcriptional regulator</fullName>
    </submittedName>
</protein>
<keyword evidence="2 6" id="KW-0238">DNA-binding</keyword>
<dbReference type="GO" id="GO:0003700">
    <property type="term" value="F:DNA-binding transcription factor activity"/>
    <property type="evidence" value="ECO:0007669"/>
    <property type="project" value="InterPro"/>
</dbReference>
<dbReference type="InterPro" id="IPR000835">
    <property type="entry name" value="HTH_MarR-typ"/>
</dbReference>
<organism evidence="6 7">
    <name type="scientific">Thermomonospora umbrina</name>
    <dbReference type="NCBI Taxonomy" id="111806"/>
    <lineage>
        <taxon>Bacteria</taxon>
        <taxon>Bacillati</taxon>
        <taxon>Actinomycetota</taxon>
        <taxon>Actinomycetes</taxon>
        <taxon>Streptosporangiales</taxon>
        <taxon>Thermomonosporaceae</taxon>
        <taxon>Thermomonospora</taxon>
    </lineage>
</organism>
<keyword evidence="7" id="KW-1185">Reference proteome</keyword>
<sequence length="161" mass="18091">MIMIMPQQPDRPAPRPGLAEDLRISIARLSRRLRSVSASEGSAGARPGDGRLTLSQHAALAAVERHRTMTPRELSDHEKVQPPSMTRVIAALEDQGLLERSPHPTDGRQAVLRVTPRGVELLREERRRREAWLATRLRELTPEERAILRRAAPILDKLSKS</sequence>
<dbReference type="InterPro" id="IPR023187">
    <property type="entry name" value="Tscrpt_reg_MarR-type_CS"/>
</dbReference>
<evidence type="ECO:0000256" key="4">
    <source>
        <dbReference type="SAM" id="MobiDB-lite"/>
    </source>
</evidence>
<comment type="caution">
    <text evidence="6">The sequence shown here is derived from an EMBL/GenBank/DDBJ whole genome shotgun (WGS) entry which is preliminary data.</text>
</comment>
<proteinExistence type="predicted"/>
<keyword evidence="1" id="KW-0805">Transcription regulation</keyword>
<dbReference type="PROSITE" id="PS50995">
    <property type="entry name" value="HTH_MARR_2"/>
    <property type="match status" value="1"/>
</dbReference>
<dbReference type="InterPro" id="IPR036390">
    <property type="entry name" value="WH_DNA-bd_sf"/>
</dbReference>
<feature type="domain" description="HTH marR-type" evidence="5">
    <location>
        <begin position="19"/>
        <end position="157"/>
    </location>
</feature>
<accession>A0A3D9SR05</accession>
<reference evidence="6 7" key="1">
    <citation type="submission" date="2018-08" db="EMBL/GenBank/DDBJ databases">
        <title>Sequencing the genomes of 1000 actinobacteria strains.</title>
        <authorList>
            <person name="Klenk H.-P."/>
        </authorList>
    </citation>
    <scope>NUCLEOTIDE SEQUENCE [LARGE SCALE GENOMIC DNA]</scope>
    <source>
        <strain evidence="6 7">DSM 43927</strain>
    </source>
</reference>
<dbReference type="Gene3D" id="1.10.10.10">
    <property type="entry name" value="Winged helix-like DNA-binding domain superfamily/Winged helix DNA-binding domain"/>
    <property type="match status" value="1"/>
</dbReference>
<dbReference type="Pfam" id="PF01047">
    <property type="entry name" value="MarR"/>
    <property type="match status" value="1"/>
</dbReference>
<evidence type="ECO:0000259" key="5">
    <source>
        <dbReference type="PROSITE" id="PS50995"/>
    </source>
</evidence>
<gene>
    <name evidence="6" type="ORF">DFJ69_1803</name>
</gene>
<dbReference type="PANTHER" id="PTHR39515:SF2">
    <property type="entry name" value="HTH-TYPE TRANSCRIPTIONAL REGULATOR RV0880"/>
    <property type="match status" value="1"/>
</dbReference>